<dbReference type="InterPro" id="IPR014995">
    <property type="entry name" value="DUF1844"/>
</dbReference>
<sequence length="150" mass="16840">MQEGAVSEEEKEKKPVKVIDRRWFTPDGELREDLPPAPPASTEPTATPQQQSAPKTQEVPKEEPQKGRGGVHLPNRLSFFDLVDFFAQQALALLSGQIPGRGRDPETARYFIDLLGVVQEKTAAQLTPEEARYLDDVLFQLRALYVQANR</sequence>
<evidence type="ECO:0000256" key="1">
    <source>
        <dbReference type="SAM" id="MobiDB-lite"/>
    </source>
</evidence>
<feature type="compositionally biased region" description="Basic and acidic residues" evidence="1">
    <location>
        <begin position="8"/>
        <end position="34"/>
    </location>
</feature>
<evidence type="ECO:0000313" key="3">
    <source>
        <dbReference type="EMBL" id="HET46905.1"/>
    </source>
</evidence>
<reference evidence="3" key="1">
    <citation type="journal article" date="2020" name="mSystems">
        <title>Genome- and Community-Level Interaction Insights into Carbon Utilization and Element Cycling Functions of Hydrothermarchaeota in Hydrothermal Sediment.</title>
        <authorList>
            <person name="Zhou Z."/>
            <person name="Liu Y."/>
            <person name="Xu W."/>
            <person name="Pan J."/>
            <person name="Luo Z.H."/>
            <person name="Li M."/>
        </authorList>
    </citation>
    <scope>NUCLEOTIDE SEQUENCE [LARGE SCALE GENOMIC DNA]</scope>
    <source>
        <strain evidence="2">SpSt-186</strain>
        <strain evidence="3">SpSt-299</strain>
    </source>
</reference>
<feature type="compositionally biased region" description="Low complexity" evidence="1">
    <location>
        <begin position="42"/>
        <end position="57"/>
    </location>
</feature>
<protein>
    <submittedName>
        <fullName evidence="3">DUF1844 domain-containing protein</fullName>
    </submittedName>
</protein>
<dbReference type="EMBL" id="DSMR01000132">
    <property type="protein sequence ID" value="HET46905.1"/>
    <property type="molecule type" value="Genomic_DNA"/>
</dbReference>
<dbReference type="EMBL" id="DSHW01000240">
    <property type="protein sequence ID" value="HEQ88403.1"/>
    <property type="molecule type" value="Genomic_DNA"/>
</dbReference>
<accession>A0A7C2NPI9</accession>
<feature type="region of interest" description="Disordered" evidence="1">
    <location>
        <begin position="1"/>
        <end position="72"/>
    </location>
</feature>
<organism evidence="3">
    <name type="scientific">Thermoanaerobaculum aquaticum</name>
    <dbReference type="NCBI Taxonomy" id="1312852"/>
    <lineage>
        <taxon>Bacteria</taxon>
        <taxon>Pseudomonadati</taxon>
        <taxon>Acidobacteriota</taxon>
        <taxon>Thermoanaerobaculia</taxon>
        <taxon>Thermoanaerobaculales</taxon>
        <taxon>Thermoanaerobaculaceae</taxon>
        <taxon>Thermoanaerobaculum</taxon>
    </lineage>
</organism>
<comment type="caution">
    <text evidence="3">The sequence shown here is derived from an EMBL/GenBank/DDBJ whole genome shotgun (WGS) entry which is preliminary data.</text>
</comment>
<evidence type="ECO:0000313" key="2">
    <source>
        <dbReference type="EMBL" id="HEQ88403.1"/>
    </source>
</evidence>
<dbReference type="Pfam" id="PF08899">
    <property type="entry name" value="DUF1844"/>
    <property type="match status" value="1"/>
</dbReference>
<proteinExistence type="predicted"/>
<gene>
    <name evidence="2" type="ORF">ENP06_03215</name>
    <name evidence="3" type="ORF">ENQ31_01900</name>
</gene>
<dbReference type="AlphaFoldDB" id="A0A7C2NPI9"/>
<name>A0A7C2NPI9_9BACT</name>